<dbReference type="STRING" id="1176587.A8C56_19145"/>
<name>A0A1A9I553_9BACT</name>
<reference evidence="1 2" key="1">
    <citation type="submission" date="2016-05" db="EMBL/GenBank/DDBJ databases">
        <title>Niabella ginsenosidivorans BS26 whole genome sequencing.</title>
        <authorList>
            <person name="Im W.T."/>
            <person name="Siddiqi M.Z."/>
        </authorList>
    </citation>
    <scope>NUCLEOTIDE SEQUENCE [LARGE SCALE GENOMIC DNA]</scope>
    <source>
        <strain evidence="1 2">BS26</strain>
    </source>
</reference>
<dbReference type="AlphaFoldDB" id="A0A1A9I553"/>
<dbReference type="Proteomes" id="UP000077667">
    <property type="component" value="Chromosome"/>
</dbReference>
<evidence type="ECO:0000313" key="2">
    <source>
        <dbReference type="Proteomes" id="UP000077667"/>
    </source>
</evidence>
<sequence>MKNKTMDTFEQMSDDEKLRAENDFLKMKLMLEHGAHFGDISDNPDDLSPEMENQLLNNVMALEEQFAKEHKTIKVFDKIDRPQHFKPVAAIPGKDIKHAWEELSNYLNKYGIDLAVCSPNISTRELYRFTIEELFEYEMDDINLPGWTTNFIYDEFYPDPVYDNSRLVQQDLLGDLFSTNDLFCEMQYTEEGFYFNGTWYNTFKNYSEKINRFKSLFDEIELEECTVNSCTVNENDCCVTGNYKAVAQSANSKTTFSGNFTVGLIKDDAGYWNMKDIEIEGFNLAS</sequence>
<accession>A0A1A9I553</accession>
<proteinExistence type="predicted"/>
<keyword evidence="2" id="KW-1185">Reference proteome</keyword>
<dbReference type="OrthoDB" id="928829at2"/>
<protein>
    <submittedName>
        <fullName evidence="1">Uncharacterized protein</fullName>
    </submittedName>
</protein>
<gene>
    <name evidence="1" type="ORF">A8C56_19145</name>
</gene>
<evidence type="ECO:0000313" key="1">
    <source>
        <dbReference type="EMBL" id="ANH82817.1"/>
    </source>
</evidence>
<organism evidence="1 2">
    <name type="scientific">Niabella ginsenosidivorans</name>
    <dbReference type="NCBI Taxonomy" id="1176587"/>
    <lineage>
        <taxon>Bacteria</taxon>
        <taxon>Pseudomonadati</taxon>
        <taxon>Bacteroidota</taxon>
        <taxon>Chitinophagia</taxon>
        <taxon>Chitinophagales</taxon>
        <taxon>Chitinophagaceae</taxon>
        <taxon>Niabella</taxon>
    </lineage>
</organism>
<dbReference type="EMBL" id="CP015772">
    <property type="protein sequence ID" value="ANH82817.1"/>
    <property type="molecule type" value="Genomic_DNA"/>
</dbReference>
<dbReference type="RefSeq" id="WP_067759652.1">
    <property type="nucleotide sequence ID" value="NZ_CP015772.1"/>
</dbReference>
<dbReference type="KEGG" id="nia:A8C56_19145"/>